<sequence length="53" mass="5332">MKAMTTRNTALKAIAASFAALLMAGMLSGCNTMAGMGQDVEEGGEAVQDAAHS</sequence>
<comment type="similarity">
    <text evidence="1">Belongs to the EcnA/EcnB lipoprotein family.</text>
</comment>
<gene>
    <name evidence="8" type="ORF">P1P91_12970</name>
</gene>
<dbReference type="InterPro" id="IPR012556">
    <property type="entry name" value="Entericidin"/>
</dbReference>
<keyword evidence="4" id="KW-0472">Membrane</keyword>
<evidence type="ECO:0000256" key="1">
    <source>
        <dbReference type="ARBA" id="ARBA00010296"/>
    </source>
</evidence>
<organism evidence="8 9">
    <name type="scientific">Halomonas piscis</name>
    <dbReference type="NCBI Taxonomy" id="3031727"/>
    <lineage>
        <taxon>Bacteria</taxon>
        <taxon>Pseudomonadati</taxon>
        <taxon>Pseudomonadota</taxon>
        <taxon>Gammaproteobacteria</taxon>
        <taxon>Oceanospirillales</taxon>
        <taxon>Halomonadaceae</taxon>
        <taxon>Halomonas</taxon>
    </lineage>
</organism>
<evidence type="ECO:0000256" key="6">
    <source>
        <dbReference type="ARBA" id="ARBA00023288"/>
    </source>
</evidence>
<reference evidence="8 9" key="1">
    <citation type="submission" date="2023-03" db="EMBL/GenBank/DDBJ databases">
        <title>Halomonas sp. nov., isolated from Korean tranditional fermented seafood 'Jeotgal'.</title>
        <authorList>
            <person name="Kim B."/>
            <person name="Shin N.-R."/>
        </authorList>
    </citation>
    <scope>NUCLEOTIDE SEQUENCE [LARGE SCALE GENOMIC DNA]</scope>
    <source>
        <strain evidence="8 9">SG2L-4</strain>
    </source>
</reference>
<evidence type="ECO:0000313" key="8">
    <source>
        <dbReference type="EMBL" id="WNK19729.1"/>
    </source>
</evidence>
<keyword evidence="2" id="KW-1003">Cell membrane</keyword>
<evidence type="ECO:0000256" key="3">
    <source>
        <dbReference type="ARBA" id="ARBA00022729"/>
    </source>
</evidence>
<dbReference type="Proteomes" id="UP001301869">
    <property type="component" value="Chromosome"/>
</dbReference>
<keyword evidence="3 7" id="KW-0732">Signal</keyword>
<feature type="chain" id="PRO_5047116987" evidence="7">
    <location>
        <begin position="35"/>
        <end position="53"/>
    </location>
</feature>
<dbReference type="RefSeq" id="WP_311883145.1">
    <property type="nucleotide sequence ID" value="NZ_CP119391.1"/>
</dbReference>
<dbReference type="PROSITE" id="PS51257">
    <property type="entry name" value="PROKAR_LIPOPROTEIN"/>
    <property type="match status" value="1"/>
</dbReference>
<proteinExistence type="inferred from homology"/>
<evidence type="ECO:0000256" key="2">
    <source>
        <dbReference type="ARBA" id="ARBA00022475"/>
    </source>
</evidence>
<keyword evidence="9" id="KW-1185">Reference proteome</keyword>
<dbReference type="Pfam" id="PF08085">
    <property type="entry name" value="Entericidin"/>
    <property type="match status" value="1"/>
</dbReference>
<evidence type="ECO:0000313" key="9">
    <source>
        <dbReference type="Proteomes" id="UP001301869"/>
    </source>
</evidence>
<dbReference type="EMBL" id="CP119391">
    <property type="protein sequence ID" value="WNK19729.1"/>
    <property type="molecule type" value="Genomic_DNA"/>
</dbReference>
<name>A0ABY9Z0B0_9GAMM</name>
<evidence type="ECO:0000256" key="5">
    <source>
        <dbReference type="ARBA" id="ARBA00023139"/>
    </source>
</evidence>
<feature type="signal peptide" evidence="7">
    <location>
        <begin position="1"/>
        <end position="34"/>
    </location>
</feature>
<keyword evidence="6 8" id="KW-0449">Lipoprotein</keyword>
<protein>
    <submittedName>
        <fullName evidence="8">Entericidin A/B family lipoprotein</fullName>
    </submittedName>
</protein>
<keyword evidence="5" id="KW-0564">Palmitate</keyword>
<evidence type="ECO:0000256" key="7">
    <source>
        <dbReference type="SAM" id="SignalP"/>
    </source>
</evidence>
<evidence type="ECO:0000256" key="4">
    <source>
        <dbReference type="ARBA" id="ARBA00023136"/>
    </source>
</evidence>
<accession>A0ABY9Z0B0</accession>